<dbReference type="Pfam" id="PF21814">
    <property type="entry name" value="DUF6883"/>
    <property type="match status" value="1"/>
</dbReference>
<dbReference type="InterPro" id="IPR049250">
    <property type="entry name" value="DUF6883"/>
</dbReference>
<accession>A0A8J6N4B7</accession>
<proteinExistence type="predicted"/>
<dbReference type="Proteomes" id="UP000603545">
    <property type="component" value="Unassembled WGS sequence"/>
</dbReference>
<dbReference type="AlphaFoldDB" id="A0A8J6N4B7"/>
<feature type="domain" description="DUF6883" evidence="1">
    <location>
        <begin position="3"/>
        <end position="109"/>
    </location>
</feature>
<name>A0A8J6N4B7_9BACT</name>
<dbReference type="EMBL" id="JACNLL010000006">
    <property type="protein sequence ID" value="MBC8198460.1"/>
    <property type="molecule type" value="Genomic_DNA"/>
</dbReference>
<comment type="caution">
    <text evidence="2">The sequence shown here is derived from an EMBL/GenBank/DDBJ whole genome shotgun (WGS) entry which is preliminary data.</text>
</comment>
<gene>
    <name evidence="2" type="ORF">H8E80_00210</name>
</gene>
<evidence type="ECO:0000313" key="3">
    <source>
        <dbReference type="Proteomes" id="UP000603545"/>
    </source>
</evidence>
<evidence type="ECO:0000259" key="1">
    <source>
        <dbReference type="Pfam" id="PF21814"/>
    </source>
</evidence>
<evidence type="ECO:0000313" key="2">
    <source>
        <dbReference type="EMBL" id="MBC8198460.1"/>
    </source>
</evidence>
<sequence>MMLPNHEQAYIPEPKLTKYLLSETHAVGKAKAKYFRSFGYTEANVDQLADGLLMIAKSKEVSQAVTTPYGTKYIMEGDIFTPIGTTVRIRTVWVVESGDKRPRFVTAYPA</sequence>
<organism evidence="2 3">
    <name type="scientific">Candidatus Desulfaltia bathyphila</name>
    <dbReference type="NCBI Taxonomy" id="2841697"/>
    <lineage>
        <taxon>Bacteria</taxon>
        <taxon>Pseudomonadati</taxon>
        <taxon>Thermodesulfobacteriota</taxon>
        <taxon>Desulfobacteria</taxon>
        <taxon>Desulfobacterales</taxon>
        <taxon>Desulfobacterales incertae sedis</taxon>
        <taxon>Candidatus Desulfaltia</taxon>
    </lineage>
</organism>
<reference evidence="2 3" key="1">
    <citation type="submission" date="2020-08" db="EMBL/GenBank/DDBJ databases">
        <title>Bridging the membrane lipid divide: bacteria of the FCB group superphylum have the potential to synthesize archaeal ether lipids.</title>
        <authorList>
            <person name="Villanueva L."/>
            <person name="Von Meijenfeldt F.A.B."/>
            <person name="Westbye A.B."/>
            <person name="Yadav S."/>
            <person name="Hopmans E.C."/>
            <person name="Dutilh B.E."/>
            <person name="Sinninghe Damste J.S."/>
        </authorList>
    </citation>
    <scope>NUCLEOTIDE SEQUENCE [LARGE SCALE GENOMIC DNA]</scope>
    <source>
        <strain evidence="2">NIOZ-UU82</strain>
    </source>
</reference>
<protein>
    <recommendedName>
        <fullName evidence="1">DUF6883 domain-containing protein</fullName>
    </recommendedName>
</protein>